<evidence type="ECO:0000313" key="2">
    <source>
        <dbReference type="EMBL" id="TQV94774.1"/>
    </source>
</evidence>
<reference evidence="2 3" key="1">
    <citation type="journal article" date="2019" name="Appl. Microbiol. Biotechnol.">
        <title>Genome sequence of Isaria javanica and comparative genome analysis insights into family S53 peptidase evolution in fungal entomopathogens.</title>
        <authorList>
            <person name="Lin R."/>
            <person name="Zhang X."/>
            <person name="Xin B."/>
            <person name="Zou M."/>
            <person name="Gao Y."/>
            <person name="Qin F."/>
            <person name="Hu Q."/>
            <person name="Xie B."/>
            <person name="Cheng X."/>
        </authorList>
    </citation>
    <scope>NUCLEOTIDE SEQUENCE [LARGE SCALE GENOMIC DNA]</scope>
    <source>
        <strain evidence="2 3">IJ1G</strain>
    </source>
</reference>
<dbReference type="Proteomes" id="UP000315783">
    <property type="component" value="Unassembled WGS sequence"/>
</dbReference>
<dbReference type="EMBL" id="SPUK01000009">
    <property type="protein sequence ID" value="TQV94774.1"/>
    <property type="molecule type" value="Genomic_DNA"/>
</dbReference>
<evidence type="ECO:0000256" key="1">
    <source>
        <dbReference type="SAM" id="Phobius"/>
    </source>
</evidence>
<dbReference type="STRING" id="43265.A0A545VY47"/>
<gene>
    <name evidence="2" type="ORF">IF1G_06785</name>
</gene>
<evidence type="ECO:0000313" key="3">
    <source>
        <dbReference type="Proteomes" id="UP000315783"/>
    </source>
</evidence>
<dbReference type="AlphaFoldDB" id="A0A545VY47"/>
<organism evidence="2 3">
    <name type="scientific">Cordyceps javanica</name>
    <dbReference type="NCBI Taxonomy" id="43265"/>
    <lineage>
        <taxon>Eukaryota</taxon>
        <taxon>Fungi</taxon>
        <taxon>Dikarya</taxon>
        <taxon>Ascomycota</taxon>
        <taxon>Pezizomycotina</taxon>
        <taxon>Sordariomycetes</taxon>
        <taxon>Hypocreomycetidae</taxon>
        <taxon>Hypocreales</taxon>
        <taxon>Cordycipitaceae</taxon>
        <taxon>Cordyceps</taxon>
    </lineage>
</organism>
<sequence>MTASKSVIPRFLLPLQGPLWRGLGMPPPVAAAQPFVLVRYASSSSSVRADGKPIVLEKPAKFNPPSHGSRLKSKGAAALPRHYSPPLSEVEVKARSQRNYPGTMAPAGSWQHWFWHSKLLHTFITMGTLLAMGVYTFFMNYAYNSPYKDLVPPTSALLSDPGYFFAAWKEVILSHEKDKALRAGEHRTRHLDDVAKRRYYMKAHGIEPKDPVGMVFGRGEQRSDAEIEAAALGRELPEKTPEEEAEAAAGKRKKWFGIF</sequence>
<dbReference type="OrthoDB" id="5397827at2759"/>
<keyword evidence="3" id="KW-1185">Reference proteome</keyword>
<comment type="caution">
    <text evidence="2">The sequence shown here is derived from an EMBL/GenBank/DDBJ whole genome shotgun (WGS) entry which is preliminary data.</text>
</comment>
<keyword evidence="1" id="KW-0472">Membrane</keyword>
<keyword evidence="1" id="KW-0812">Transmembrane</keyword>
<accession>A0A545VY47</accession>
<feature type="transmembrane region" description="Helical" evidence="1">
    <location>
        <begin position="119"/>
        <end position="138"/>
    </location>
</feature>
<proteinExistence type="predicted"/>
<protein>
    <submittedName>
        <fullName evidence="2">Uncharacterized protein</fullName>
    </submittedName>
</protein>
<keyword evidence="1" id="KW-1133">Transmembrane helix</keyword>
<name>A0A545VY47_9HYPO</name>